<proteinExistence type="predicted"/>
<dbReference type="Proteomes" id="UP001189429">
    <property type="component" value="Unassembled WGS sequence"/>
</dbReference>
<evidence type="ECO:0000313" key="2">
    <source>
        <dbReference type="EMBL" id="CAK0872816.1"/>
    </source>
</evidence>
<organism evidence="2 3">
    <name type="scientific">Prorocentrum cordatum</name>
    <dbReference type="NCBI Taxonomy" id="2364126"/>
    <lineage>
        <taxon>Eukaryota</taxon>
        <taxon>Sar</taxon>
        <taxon>Alveolata</taxon>
        <taxon>Dinophyceae</taxon>
        <taxon>Prorocentrales</taxon>
        <taxon>Prorocentraceae</taxon>
        <taxon>Prorocentrum</taxon>
    </lineage>
</organism>
<gene>
    <name evidence="2" type="ORF">PCOR1329_LOCUS58178</name>
</gene>
<comment type="caution">
    <text evidence="2">The sequence shown here is derived from an EMBL/GenBank/DDBJ whole genome shotgun (WGS) entry which is preliminary data.</text>
</comment>
<dbReference type="EMBL" id="CAUYUJ010017205">
    <property type="protein sequence ID" value="CAK0872816.1"/>
    <property type="molecule type" value="Genomic_DNA"/>
</dbReference>
<reference evidence="2" key="1">
    <citation type="submission" date="2023-10" db="EMBL/GenBank/DDBJ databases">
        <authorList>
            <person name="Chen Y."/>
            <person name="Shah S."/>
            <person name="Dougan E. K."/>
            <person name="Thang M."/>
            <person name="Chan C."/>
        </authorList>
    </citation>
    <scope>NUCLEOTIDE SEQUENCE [LARGE SCALE GENOMIC DNA]</scope>
</reference>
<name>A0ABN9VL65_9DINO</name>
<accession>A0ABN9VL65</accession>
<feature type="compositionally biased region" description="Basic and acidic residues" evidence="1">
    <location>
        <begin position="70"/>
        <end position="85"/>
    </location>
</feature>
<sequence>MAKYRRLENEQSAIHGNTVASMRKNILRVRGTCAMRDAYIKVPECGGSASHGPPPALRGKTGEANGVEGPRWDEEKRGRRSEQGEGAHALRIQGDAPAAQGERSLSSRIRRRIQRRPWRAPRARTRGFFFQDNSTGSLIVATKLLLLLLLQLFRRGGGIACTTRRGPHRPMLPFLFLHLLPYITTKQKSARQIPGKRETDSAASVG</sequence>
<evidence type="ECO:0000313" key="3">
    <source>
        <dbReference type="Proteomes" id="UP001189429"/>
    </source>
</evidence>
<protein>
    <submittedName>
        <fullName evidence="2">Uncharacterized protein</fullName>
    </submittedName>
</protein>
<feature type="region of interest" description="Disordered" evidence="1">
    <location>
        <begin position="43"/>
        <end position="106"/>
    </location>
</feature>
<evidence type="ECO:0000256" key="1">
    <source>
        <dbReference type="SAM" id="MobiDB-lite"/>
    </source>
</evidence>
<keyword evidence="3" id="KW-1185">Reference proteome</keyword>